<dbReference type="AlphaFoldDB" id="A0A2T4GHX4"/>
<reference evidence="2 3" key="1">
    <citation type="submission" date="2018-02" db="EMBL/GenBank/DDBJ databases">
        <title>Fusarium culmorum secondary metabolites in fungal-bacterial-plant interactions.</title>
        <authorList>
            <person name="Schmidt R."/>
        </authorList>
    </citation>
    <scope>NUCLEOTIDE SEQUENCE [LARGE SCALE GENOMIC DNA]</scope>
    <source>
        <strain evidence="2 3">PV</strain>
    </source>
</reference>
<protein>
    <recommendedName>
        <fullName evidence="1">Aminoglycoside phosphotransferase domain-containing protein</fullName>
    </recommendedName>
</protein>
<sequence length="261" mass="30024">MSFFISPDKLPQGSSVTFYDSSFFTRVQKHQPCRLPVFKELGVVVKQSEKSSAIISEGQCLRAVRRFLPEVPVPEVYGWTQENGITFLYMGYIESLWRTVGIKRGASAKSSKRPSPNCLIYVENLTVNSSFCPCWSFSSVTEFHNCMSDMFKWPAKMRQPDLDPADILDPYRESLPDNCPIHFTHADLNPVNIMVSEDSPCRVMAILDWEQSGWYPAYWEFCKAEMTTEFDSEWQTTYLPKVLDEPDCIEVFYSYINAFGP</sequence>
<evidence type="ECO:0000259" key="1">
    <source>
        <dbReference type="Pfam" id="PF01636"/>
    </source>
</evidence>
<dbReference type="SUPFAM" id="SSF56112">
    <property type="entry name" value="Protein kinase-like (PK-like)"/>
    <property type="match status" value="1"/>
</dbReference>
<organism evidence="2 3">
    <name type="scientific">Fusarium culmorum</name>
    <dbReference type="NCBI Taxonomy" id="5516"/>
    <lineage>
        <taxon>Eukaryota</taxon>
        <taxon>Fungi</taxon>
        <taxon>Dikarya</taxon>
        <taxon>Ascomycota</taxon>
        <taxon>Pezizomycotina</taxon>
        <taxon>Sordariomycetes</taxon>
        <taxon>Hypocreomycetidae</taxon>
        <taxon>Hypocreales</taxon>
        <taxon>Nectriaceae</taxon>
        <taxon>Fusarium</taxon>
    </lineage>
</organism>
<dbReference type="InterPro" id="IPR051678">
    <property type="entry name" value="AGP_Transferase"/>
</dbReference>
<dbReference type="PANTHER" id="PTHR21310">
    <property type="entry name" value="AMINOGLYCOSIDE PHOSPHOTRANSFERASE-RELATED-RELATED"/>
    <property type="match status" value="1"/>
</dbReference>
<name>A0A2T4GHX4_FUSCU</name>
<dbReference type="EMBL" id="PVEM01000016">
    <property type="protein sequence ID" value="PTD03060.1"/>
    <property type="molecule type" value="Genomic_DNA"/>
</dbReference>
<dbReference type="Pfam" id="PF01636">
    <property type="entry name" value="APH"/>
    <property type="match status" value="1"/>
</dbReference>
<feature type="domain" description="Aminoglycoside phosphotransferase" evidence="1">
    <location>
        <begin position="160"/>
        <end position="235"/>
    </location>
</feature>
<dbReference type="Proteomes" id="UP000241587">
    <property type="component" value="Unassembled WGS sequence"/>
</dbReference>
<gene>
    <name evidence="2" type="ORF">FCULG_00009022</name>
</gene>
<keyword evidence="3" id="KW-1185">Reference proteome</keyword>
<evidence type="ECO:0000313" key="3">
    <source>
        <dbReference type="Proteomes" id="UP000241587"/>
    </source>
</evidence>
<dbReference type="InterPro" id="IPR002575">
    <property type="entry name" value="Aminoglycoside_PTrfase"/>
</dbReference>
<comment type="caution">
    <text evidence="2">The sequence shown here is derived from an EMBL/GenBank/DDBJ whole genome shotgun (WGS) entry which is preliminary data.</text>
</comment>
<dbReference type="OrthoDB" id="5404599at2759"/>
<dbReference type="PANTHER" id="PTHR21310:SF54">
    <property type="entry name" value="AMINOGLYCOSIDE PHOSPHOTRANSFERASE DOMAIN-CONTAINING PROTEIN"/>
    <property type="match status" value="1"/>
</dbReference>
<proteinExistence type="predicted"/>
<dbReference type="InterPro" id="IPR011009">
    <property type="entry name" value="Kinase-like_dom_sf"/>
</dbReference>
<dbReference type="Gene3D" id="3.90.1200.10">
    <property type="match status" value="1"/>
</dbReference>
<dbReference type="OMA" id="YMEYVNG"/>
<accession>A0A2T4GHX4</accession>
<evidence type="ECO:0000313" key="2">
    <source>
        <dbReference type="EMBL" id="PTD03060.1"/>
    </source>
</evidence>